<dbReference type="GO" id="GO:0008270">
    <property type="term" value="F:zinc ion binding"/>
    <property type="evidence" value="ECO:0007669"/>
    <property type="project" value="UniProtKB-KW"/>
</dbReference>
<dbReference type="InterPro" id="IPR007156">
    <property type="entry name" value="MamQ_LemA"/>
</dbReference>
<keyword evidence="9" id="KW-0863">Zinc-finger</keyword>
<reference evidence="18 19" key="1">
    <citation type="journal article" date="2014" name="J Genomics">
        <title>Draft Genome Sequence of the Extremely Halophilic Phototrophic Purple Sulfur Bacterium Halorhodospira halochloris.</title>
        <authorList>
            <person name="Singh K.S."/>
            <person name="Kirksey J."/>
            <person name="Hoff W.D."/>
            <person name="Deole R."/>
        </authorList>
    </citation>
    <scope>NUCLEOTIDE SEQUENCE [LARGE SCALE GENOMIC DNA]</scope>
    <source>
        <strain evidence="18 19">A</strain>
    </source>
</reference>
<evidence type="ECO:0000256" key="11">
    <source>
        <dbReference type="ARBA" id="ARBA00022833"/>
    </source>
</evidence>
<keyword evidence="16" id="KW-0732">Signal</keyword>
<feature type="coiled-coil region" evidence="14">
    <location>
        <begin position="244"/>
        <end position="271"/>
    </location>
</feature>
<dbReference type="GO" id="GO:0016567">
    <property type="term" value="P:protein ubiquitination"/>
    <property type="evidence" value="ECO:0007669"/>
    <property type="project" value="InterPro"/>
</dbReference>
<evidence type="ECO:0000256" key="5">
    <source>
        <dbReference type="ARBA" id="ARBA00012483"/>
    </source>
</evidence>
<keyword evidence="8" id="KW-0479">Metal-binding</keyword>
<evidence type="ECO:0000256" key="8">
    <source>
        <dbReference type="ARBA" id="ARBA00022723"/>
    </source>
</evidence>
<dbReference type="InterPro" id="IPR023353">
    <property type="entry name" value="LemA-like_dom_sf"/>
</dbReference>
<feature type="transmembrane region" description="Helical" evidence="15">
    <location>
        <begin position="220"/>
        <end position="241"/>
    </location>
</feature>
<accession>W8KLK2</accession>
<proteinExistence type="inferred from homology"/>
<dbReference type="GO" id="GO:0061630">
    <property type="term" value="F:ubiquitin protein ligase activity"/>
    <property type="evidence" value="ECO:0007669"/>
    <property type="project" value="UniProtKB-EC"/>
</dbReference>
<evidence type="ECO:0000313" key="18">
    <source>
        <dbReference type="EMBL" id="AHK80639.1"/>
    </source>
</evidence>
<dbReference type="EMBL" id="CP007268">
    <property type="protein sequence ID" value="AHK80639.1"/>
    <property type="molecule type" value="Genomic_DNA"/>
</dbReference>
<evidence type="ECO:0000256" key="1">
    <source>
        <dbReference type="ARBA" id="ARBA00000900"/>
    </source>
</evidence>
<comment type="similarity">
    <text evidence="4">Belongs to the LemA family.</text>
</comment>
<gene>
    <name evidence="18" type="ORF">M911_06140</name>
</gene>
<feature type="signal peptide" evidence="16">
    <location>
        <begin position="1"/>
        <end position="20"/>
    </location>
</feature>
<name>W8KLK2_9GAMM</name>
<keyword evidence="14" id="KW-0175">Coiled coil</keyword>
<feature type="chain" id="PRO_5004912286" description="RING-type E3 ubiquitin transferase" evidence="16">
    <location>
        <begin position="21"/>
        <end position="782"/>
    </location>
</feature>
<evidence type="ECO:0000313" key="19">
    <source>
        <dbReference type="Proteomes" id="UP000019442"/>
    </source>
</evidence>
<reference evidence="19" key="2">
    <citation type="submission" date="2014-02" db="EMBL/GenBank/DDBJ databases">
        <title>Draft Genome Sequence of extremely halophilic bacteria Halorhodospira halochloris.</title>
        <authorList>
            <person name="Singh K.S."/>
        </authorList>
    </citation>
    <scope>NUCLEOTIDE SEQUENCE [LARGE SCALE GENOMIC DNA]</scope>
    <source>
        <strain evidence="19">A</strain>
    </source>
</reference>
<evidence type="ECO:0000256" key="3">
    <source>
        <dbReference type="ARBA" id="ARBA00004167"/>
    </source>
</evidence>
<comment type="subcellular location">
    <subcellularLocation>
        <location evidence="2">Membrane</location>
        <topology evidence="2">Multi-pass membrane protein</topology>
    </subcellularLocation>
    <subcellularLocation>
        <location evidence="3">Membrane</location>
        <topology evidence="3">Single-pass membrane protein</topology>
    </subcellularLocation>
</comment>
<keyword evidence="13 15" id="KW-0472">Membrane</keyword>
<feature type="transmembrane region" description="Helical" evidence="15">
    <location>
        <begin position="366"/>
        <end position="386"/>
    </location>
</feature>
<dbReference type="AlphaFoldDB" id="W8KLK2"/>
<evidence type="ECO:0000256" key="15">
    <source>
        <dbReference type="SAM" id="Phobius"/>
    </source>
</evidence>
<sequence length="782" mass="87098">MLLRLIAILLLSLAAGYAAHSGLTSMGQMRAVERLPEIKVAEIIPGVVQLSGKATSDGPMVTAPSSRRQTLYFRHVEERKVRDSEGGYYWRTVSDTRDATGFLRLEDETGSVRIYSDRGRQGFSAPRKYQQTRGDRRFTEYRIDPGDAITVLGLASPVAHTLGISLHGLPEHYVARVSAFGESHQRQSLARTTLMSIWFSLAAVALIVLTLCWTMRIHKVAAFLSLLMVSTLALLMLWSLAAARVDLQVAMQQQEAAAQAARETIQGALSQHGLQWDGYWDSLPPWSEALHTHLPEEQARLIERLHVNVARTTERVRGTWEHWPERLVARLSGWERPDSVPLGGEALQVMEVREANFEPTRLEGGAPVLILIIGALGAVFMLPIGLSMIHLKRTIENIPTSPSAGATYGLTELKGEILPAPRDEALTSPIEKTRCVYYHYKLEENRGTKKDSWVTISEEKVGKRFICRDREGDFPIDPEGAQVITTRKHTQRQTDRAPGGAIVSSGRYRHTEERLDVGDTLYALGRAQIDPETQQSLYMAASEPPYLLSNLSEAQLMLRKARGGFTSLTLGFIAALAALLTLIGLMGAFNGAALLIAAMITPIYMLIAVVVLMYNDLVFLRNRVDTTWSNIGVSLQKRATLIPTIQEVVKTSMAHERTLQERLAQLRTQASSEAVDIPKAEQLLAVEQQLLQQLRLLRESYPDLTTSQAMIGFHDTLVALENEVAFMRDGFNHAVERYNTRLGHIPEVFLATLLRFRRRDFFRAEVSVATPPDVSAMVPSTK</sequence>
<feature type="domain" description="E3 Ubiquitin ligase MUL1-like" evidence="17">
    <location>
        <begin position="440"/>
        <end position="561"/>
    </location>
</feature>
<evidence type="ECO:0000256" key="2">
    <source>
        <dbReference type="ARBA" id="ARBA00004141"/>
    </source>
</evidence>
<evidence type="ECO:0000256" key="4">
    <source>
        <dbReference type="ARBA" id="ARBA00008854"/>
    </source>
</evidence>
<keyword evidence="12 15" id="KW-1133">Transmembrane helix</keyword>
<evidence type="ECO:0000256" key="16">
    <source>
        <dbReference type="SAM" id="SignalP"/>
    </source>
</evidence>
<dbReference type="RefSeq" id="WP_025281214.1">
    <property type="nucleotide sequence ID" value="NZ_CP007268.1"/>
</dbReference>
<evidence type="ECO:0000256" key="10">
    <source>
        <dbReference type="ARBA" id="ARBA00022786"/>
    </source>
</evidence>
<dbReference type="OrthoDB" id="9804152at2"/>
<dbReference type="Proteomes" id="UP000019442">
    <property type="component" value="Chromosome"/>
</dbReference>
<evidence type="ECO:0000256" key="7">
    <source>
        <dbReference type="ARBA" id="ARBA00022692"/>
    </source>
</evidence>
<keyword evidence="7 15" id="KW-0812">Transmembrane</keyword>
<feature type="transmembrane region" description="Helical" evidence="15">
    <location>
        <begin position="195"/>
        <end position="213"/>
    </location>
</feature>
<evidence type="ECO:0000256" key="12">
    <source>
        <dbReference type="ARBA" id="ARBA00022989"/>
    </source>
</evidence>
<evidence type="ECO:0000256" key="9">
    <source>
        <dbReference type="ARBA" id="ARBA00022771"/>
    </source>
</evidence>
<keyword evidence="19" id="KW-1185">Reference proteome</keyword>
<keyword evidence="11" id="KW-0862">Zinc</keyword>
<dbReference type="PANTHER" id="PTHR34478">
    <property type="entry name" value="PROTEIN LEMA"/>
    <property type="match status" value="1"/>
</dbReference>
<evidence type="ECO:0000256" key="13">
    <source>
        <dbReference type="ARBA" id="ARBA00023136"/>
    </source>
</evidence>
<dbReference type="Pfam" id="PF04011">
    <property type="entry name" value="LemA"/>
    <property type="match status" value="1"/>
</dbReference>
<dbReference type="GO" id="GO:0016020">
    <property type="term" value="C:membrane"/>
    <property type="evidence" value="ECO:0007669"/>
    <property type="project" value="UniProtKB-SubCell"/>
</dbReference>
<dbReference type="SUPFAM" id="SSF140478">
    <property type="entry name" value="LemA-like"/>
    <property type="match status" value="1"/>
</dbReference>
<evidence type="ECO:0000256" key="14">
    <source>
        <dbReference type="SAM" id="Coils"/>
    </source>
</evidence>
<protein>
    <recommendedName>
        <fullName evidence="5">RING-type E3 ubiquitin transferase</fullName>
        <ecNumber evidence="5">2.3.2.27</ecNumber>
    </recommendedName>
</protein>
<dbReference type="Pfam" id="PF12483">
    <property type="entry name" value="GIDE"/>
    <property type="match status" value="1"/>
</dbReference>
<dbReference type="InterPro" id="IPR022170">
    <property type="entry name" value="MUL1-like"/>
</dbReference>
<comment type="catalytic activity">
    <reaction evidence="1">
        <text>S-ubiquitinyl-[E2 ubiquitin-conjugating enzyme]-L-cysteine + [acceptor protein]-L-lysine = [E2 ubiquitin-conjugating enzyme]-L-cysteine + N(6)-ubiquitinyl-[acceptor protein]-L-lysine.</text>
        <dbReference type="EC" id="2.3.2.27"/>
    </reaction>
</comment>
<organism evidence="18 19">
    <name type="scientific">Ectothiorhodospira haloalkaliphila</name>
    <dbReference type="NCBI Taxonomy" id="421628"/>
    <lineage>
        <taxon>Bacteria</taxon>
        <taxon>Pseudomonadati</taxon>
        <taxon>Pseudomonadota</taxon>
        <taxon>Gammaproteobacteria</taxon>
        <taxon>Chromatiales</taxon>
        <taxon>Ectothiorhodospiraceae</taxon>
        <taxon>Ectothiorhodospira</taxon>
    </lineage>
</organism>
<dbReference type="KEGG" id="hhc:M911_06140"/>
<keyword evidence="10" id="KW-0833">Ubl conjugation pathway</keyword>
<evidence type="ECO:0000259" key="17">
    <source>
        <dbReference type="Pfam" id="PF12483"/>
    </source>
</evidence>
<dbReference type="HOGENOM" id="CLU_380762_0_0_6"/>
<dbReference type="PANTHER" id="PTHR34478:SF2">
    <property type="entry name" value="MEMBRANE PROTEIN"/>
    <property type="match status" value="1"/>
</dbReference>
<evidence type="ECO:0000256" key="6">
    <source>
        <dbReference type="ARBA" id="ARBA00022679"/>
    </source>
</evidence>
<feature type="transmembrane region" description="Helical" evidence="15">
    <location>
        <begin position="592"/>
        <end position="614"/>
    </location>
</feature>
<dbReference type="EC" id="2.3.2.27" evidence="5"/>
<dbReference type="Gene3D" id="1.20.1440.20">
    <property type="entry name" value="LemA-like domain"/>
    <property type="match status" value="1"/>
</dbReference>
<feature type="transmembrane region" description="Helical" evidence="15">
    <location>
        <begin position="565"/>
        <end position="586"/>
    </location>
</feature>
<keyword evidence="6" id="KW-0808">Transferase</keyword>